<dbReference type="Proteomes" id="UP000659061">
    <property type="component" value="Unassembled WGS sequence"/>
</dbReference>
<sequence length="122" mass="12936">MSSRLAATALATVLLAGFAGCAKDEPATPSDPTSQTPSATVATDDPRAALVGSWRADEADWTVHFAADGSFTEDFEGNVDFRRGAYRVEDGIVYLDGDDGETTEGELSGETINFKLGMLERL</sequence>
<reference evidence="4 5" key="1">
    <citation type="submission" date="2020-07" db="EMBL/GenBank/DDBJ databases">
        <title>Sequencing the genomes of 1000 actinobacteria strains.</title>
        <authorList>
            <person name="Klenk H.-P."/>
        </authorList>
    </citation>
    <scope>NUCLEOTIDE SEQUENCE [LARGE SCALE GENOMIC DNA]</scope>
    <source>
        <strain evidence="4 5">DSM 19087</strain>
    </source>
</reference>
<accession>A0A8I0FZZ6</accession>
<dbReference type="EMBL" id="JACWMT010000004">
    <property type="protein sequence ID" value="MBD1272186.1"/>
    <property type="molecule type" value="Genomic_DNA"/>
</dbReference>
<organism evidence="3 6">
    <name type="scientific">Aeromicrobium tamlense</name>
    <dbReference type="NCBI Taxonomy" id="375541"/>
    <lineage>
        <taxon>Bacteria</taxon>
        <taxon>Bacillati</taxon>
        <taxon>Actinomycetota</taxon>
        <taxon>Actinomycetes</taxon>
        <taxon>Propionibacteriales</taxon>
        <taxon>Nocardioidaceae</taxon>
        <taxon>Aeromicrobium</taxon>
    </lineage>
</organism>
<keyword evidence="5" id="KW-1185">Reference proteome</keyword>
<gene>
    <name evidence="4" type="ORF">BJ975_001993</name>
    <name evidence="3" type="ORF">IDH50_18220</name>
</gene>
<comment type="caution">
    <text evidence="3">The sequence shown here is derived from an EMBL/GenBank/DDBJ whole genome shotgun (WGS) entry which is preliminary data.</text>
</comment>
<dbReference type="AlphaFoldDB" id="A0A8I0FZZ6"/>
<evidence type="ECO:0000313" key="6">
    <source>
        <dbReference type="Proteomes" id="UP000659061"/>
    </source>
</evidence>
<reference evidence="3" key="2">
    <citation type="submission" date="2020-09" db="EMBL/GenBank/DDBJ databases">
        <title>Novel species in genus Aeromicrobium.</title>
        <authorList>
            <person name="Zhang G."/>
        </authorList>
    </citation>
    <scope>NUCLEOTIDE SEQUENCE</scope>
    <source>
        <strain evidence="3">SSW1-57</strain>
    </source>
</reference>
<evidence type="ECO:0008006" key="7">
    <source>
        <dbReference type="Google" id="ProtNLM"/>
    </source>
</evidence>
<dbReference type="PROSITE" id="PS51257">
    <property type="entry name" value="PROKAR_LIPOPROTEIN"/>
    <property type="match status" value="1"/>
</dbReference>
<feature type="region of interest" description="Disordered" evidence="1">
    <location>
        <begin position="22"/>
        <end position="45"/>
    </location>
</feature>
<feature type="chain" id="PRO_5039707749" description="Lipocalin-like domain-containing protein" evidence="2">
    <location>
        <begin position="23"/>
        <end position="122"/>
    </location>
</feature>
<evidence type="ECO:0000313" key="4">
    <source>
        <dbReference type="EMBL" id="NYI38618.1"/>
    </source>
</evidence>
<evidence type="ECO:0000313" key="5">
    <source>
        <dbReference type="Proteomes" id="UP000587211"/>
    </source>
</evidence>
<protein>
    <recommendedName>
        <fullName evidence="7">Lipocalin-like domain-containing protein</fullName>
    </recommendedName>
</protein>
<keyword evidence="2" id="KW-0732">Signal</keyword>
<dbReference type="Proteomes" id="UP000587211">
    <property type="component" value="Unassembled WGS sequence"/>
</dbReference>
<name>A0A8I0FZZ6_9ACTN</name>
<evidence type="ECO:0000313" key="3">
    <source>
        <dbReference type="EMBL" id="MBD1272186.1"/>
    </source>
</evidence>
<evidence type="ECO:0000256" key="1">
    <source>
        <dbReference type="SAM" id="MobiDB-lite"/>
    </source>
</evidence>
<evidence type="ECO:0000256" key="2">
    <source>
        <dbReference type="SAM" id="SignalP"/>
    </source>
</evidence>
<feature type="signal peptide" evidence="2">
    <location>
        <begin position="1"/>
        <end position="22"/>
    </location>
</feature>
<feature type="compositionally biased region" description="Polar residues" evidence="1">
    <location>
        <begin position="30"/>
        <end position="41"/>
    </location>
</feature>
<proteinExistence type="predicted"/>
<dbReference type="EMBL" id="JACBZN010000001">
    <property type="protein sequence ID" value="NYI38618.1"/>
    <property type="molecule type" value="Genomic_DNA"/>
</dbReference>
<dbReference type="RefSeq" id="WP_179425508.1">
    <property type="nucleotide sequence ID" value="NZ_BAAAMP010000020.1"/>
</dbReference>